<evidence type="ECO:0000256" key="1">
    <source>
        <dbReference type="SAM" id="MobiDB-lite"/>
    </source>
</evidence>
<protein>
    <submittedName>
        <fullName evidence="4">Uncharacterized protein</fullName>
    </submittedName>
</protein>
<dbReference type="Proteomes" id="UP000887577">
    <property type="component" value="Unplaced"/>
</dbReference>
<keyword evidence="2" id="KW-1133">Transmembrane helix</keyword>
<feature type="region of interest" description="Disordered" evidence="1">
    <location>
        <begin position="1"/>
        <end position="21"/>
    </location>
</feature>
<proteinExistence type="predicted"/>
<evidence type="ECO:0000256" key="2">
    <source>
        <dbReference type="SAM" id="Phobius"/>
    </source>
</evidence>
<dbReference type="AlphaFoldDB" id="A0A914Y7V5"/>
<dbReference type="WBParaSite" id="PSU_v2.g16284.t1">
    <property type="protein sequence ID" value="PSU_v2.g16284.t1"/>
    <property type="gene ID" value="PSU_v2.g16284"/>
</dbReference>
<evidence type="ECO:0000313" key="4">
    <source>
        <dbReference type="WBParaSite" id="PSU_v2.g16284.t1"/>
    </source>
</evidence>
<organism evidence="3 4">
    <name type="scientific">Panagrolaimus superbus</name>
    <dbReference type="NCBI Taxonomy" id="310955"/>
    <lineage>
        <taxon>Eukaryota</taxon>
        <taxon>Metazoa</taxon>
        <taxon>Ecdysozoa</taxon>
        <taxon>Nematoda</taxon>
        <taxon>Chromadorea</taxon>
        <taxon>Rhabditida</taxon>
        <taxon>Tylenchina</taxon>
        <taxon>Panagrolaimomorpha</taxon>
        <taxon>Panagrolaimoidea</taxon>
        <taxon>Panagrolaimidae</taxon>
        <taxon>Panagrolaimus</taxon>
    </lineage>
</organism>
<keyword evidence="3" id="KW-1185">Reference proteome</keyword>
<sequence length="97" mass="11146">MFQSPQSTTSTSSSNLKDKNLDSIEVSERQAACAKCKHYKALEDAIESIESPLFPFYNELKWILYGSLWIGISFLFITLIFRNQFCVALDRLEKELS</sequence>
<evidence type="ECO:0000313" key="3">
    <source>
        <dbReference type="Proteomes" id="UP000887577"/>
    </source>
</evidence>
<name>A0A914Y7V5_9BILA</name>
<keyword evidence="2" id="KW-0472">Membrane</keyword>
<keyword evidence="2" id="KW-0812">Transmembrane</keyword>
<accession>A0A914Y7V5</accession>
<reference evidence="4" key="1">
    <citation type="submission" date="2022-11" db="UniProtKB">
        <authorList>
            <consortium name="WormBaseParasite"/>
        </authorList>
    </citation>
    <scope>IDENTIFICATION</scope>
</reference>
<feature type="transmembrane region" description="Helical" evidence="2">
    <location>
        <begin position="62"/>
        <end position="81"/>
    </location>
</feature>